<feature type="compositionally biased region" description="Basic and acidic residues" evidence="4">
    <location>
        <begin position="768"/>
        <end position="778"/>
    </location>
</feature>
<organism evidence="7 8">
    <name type="scientific">Branchiostoma lanceolatum</name>
    <name type="common">Common lancelet</name>
    <name type="synonym">Amphioxus lanceolatum</name>
    <dbReference type="NCBI Taxonomy" id="7740"/>
    <lineage>
        <taxon>Eukaryota</taxon>
        <taxon>Metazoa</taxon>
        <taxon>Chordata</taxon>
        <taxon>Cephalochordata</taxon>
        <taxon>Leptocardii</taxon>
        <taxon>Amphioxiformes</taxon>
        <taxon>Branchiostomatidae</taxon>
        <taxon>Branchiostoma</taxon>
    </lineage>
</organism>
<dbReference type="CDD" id="cd00112">
    <property type="entry name" value="LDLa"/>
    <property type="match status" value="1"/>
</dbReference>
<evidence type="ECO:0000256" key="5">
    <source>
        <dbReference type="SAM" id="Phobius"/>
    </source>
</evidence>
<proteinExistence type="predicted"/>
<feature type="compositionally biased region" description="Basic and acidic residues" evidence="4">
    <location>
        <begin position="788"/>
        <end position="797"/>
    </location>
</feature>
<dbReference type="GO" id="GO:0016787">
    <property type="term" value="F:hydrolase activity"/>
    <property type="evidence" value="ECO:0007669"/>
    <property type="project" value="InterPro"/>
</dbReference>
<evidence type="ECO:0000313" key="8">
    <source>
        <dbReference type="Proteomes" id="UP000838412"/>
    </source>
</evidence>
<feature type="compositionally biased region" description="Basic and acidic residues" evidence="4">
    <location>
        <begin position="804"/>
        <end position="814"/>
    </location>
</feature>
<dbReference type="InterPro" id="IPR001604">
    <property type="entry name" value="Endo_G_ENPP1-like_dom"/>
</dbReference>
<keyword evidence="5" id="KW-0472">Membrane</keyword>
<dbReference type="SUPFAM" id="SSF54060">
    <property type="entry name" value="His-Me finger endonucleases"/>
    <property type="match status" value="1"/>
</dbReference>
<feature type="transmembrane region" description="Helical" evidence="5">
    <location>
        <begin position="737"/>
        <end position="762"/>
    </location>
</feature>
<dbReference type="SMART" id="SM00892">
    <property type="entry name" value="Endonuclease_NS"/>
    <property type="match status" value="1"/>
</dbReference>
<keyword evidence="8" id="KW-1185">Reference proteome</keyword>
<dbReference type="InterPro" id="IPR044929">
    <property type="entry name" value="DNA/RNA_non-sp_Endonuclease_sf"/>
</dbReference>
<dbReference type="SMART" id="SM00192">
    <property type="entry name" value="LDLa"/>
    <property type="match status" value="1"/>
</dbReference>
<evidence type="ECO:0000256" key="2">
    <source>
        <dbReference type="PROSITE-ProRule" id="PRU00059"/>
    </source>
</evidence>
<keyword evidence="5" id="KW-1133">Transmembrane helix</keyword>
<dbReference type="CDD" id="cd00041">
    <property type="entry name" value="CUB"/>
    <property type="match status" value="1"/>
</dbReference>
<dbReference type="InterPro" id="IPR000859">
    <property type="entry name" value="CUB_dom"/>
</dbReference>
<feature type="disulfide bond" evidence="3">
    <location>
        <begin position="691"/>
        <end position="703"/>
    </location>
</feature>
<dbReference type="Gene3D" id="3.40.570.10">
    <property type="entry name" value="Extracellular Endonuclease, subunit A"/>
    <property type="match status" value="1"/>
</dbReference>
<dbReference type="InterPro" id="IPR039015">
    <property type="entry name" value="ENDOD1"/>
</dbReference>
<dbReference type="SUPFAM" id="SSF49854">
    <property type="entry name" value="Spermadhesin, CUB domain"/>
    <property type="match status" value="2"/>
</dbReference>
<dbReference type="SUPFAM" id="SSF57424">
    <property type="entry name" value="LDL receptor-like module"/>
    <property type="match status" value="1"/>
</dbReference>
<keyword evidence="1 3" id="KW-1015">Disulfide bond</keyword>
<evidence type="ECO:0000313" key="7">
    <source>
        <dbReference type="EMBL" id="CAH1272732.1"/>
    </source>
</evidence>
<feature type="region of interest" description="Disordered" evidence="4">
    <location>
        <begin position="369"/>
        <end position="400"/>
    </location>
</feature>
<dbReference type="InterPro" id="IPR002172">
    <property type="entry name" value="LDrepeatLR_classA_rpt"/>
</dbReference>
<dbReference type="Gene3D" id="4.10.400.10">
    <property type="entry name" value="Low-density Lipoprotein Receptor"/>
    <property type="match status" value="1"/>
</dbReference>
<gene>
    <name evidence="7" type="primary">CUBN</name>
    <name evidence="7" type="ORF">BLAG_LOCUS24301</name>
</gene>
<dbReference type="PANTHER" id="PTHR21472:SF7">
    <property type="entry name" value="ENDONUCLEASE G, MITOCHONDRIAL-LIKE ISOFORM X2"/>
    <property type="match status" value="1"/>
</dbReference>
<evidence type="ECO:0000256" key="3">
    <source>
        <dbReference type="PROSITE-ProRule" id="PRU00124"/>
    </source>
</evidence>
<dbReference type="InterPro" id="IPR044925">
    <property type="entry name" value="His-Me_finger_sf"/>
</dbReference>
<evidence type="ECO:0000259" key="6">
    <source>
        <dbReference type="PROSITE" id="PS01180"/>
    </source>
</evidence>
<feature type="domain" description="CUB" evidence="6">
    <location>
        <begin position="569"/>
        <end position="682"/>
    </location>
</feature>
<dbReference type="InterPro" id="IPR036055">
    <property type="entry name" value="LDL_receptor-like_sf"/>
</dbReference>
<dbReference type="Pfam" id="PF00431">
    <property type="entry name" value="CUB"/>
    <property type="match status" value="1"/>
</dbReference>
<protein>
    <submittedName>
        <fullName evidence="7">CUBN protein</fullName>
    </submittedName>
</protein>
<dbReference type="OrthoDB" id="6055290at2759"/>
<keyword evidence="5" id="KW-0812">Transmembrane</keyword>
<dbReference type="FunFam" id="2.60.120.290:FF:000005">
    <property type="entry name" value="Procollagen C-endopeptidase enhancer 1"/>
    <property type="match status" value="1"/>
</dbReference>
<feature type="region of interest" description="Disordered" evidence="4">
    <location>
        <begin position="768"/>
        <end position="814"/>
    </location>
</feature>
<evidence type="ECO:0000256" key="4">
    <source>
        <dbReference type="SAM" id="MobiDB-lite"/>
    </source>
</evidence>
<feature type="domain" description="CUB" evidence="6">
    <location>
        <begin position="439"/>
        <end position="565"/>
    </location>
</feature>
<evidence type="ECO:0000256" key="1">
    <source>
        <dbReference type="ARBA" id="ARBA00023157"/>
    </source>
</evidence>
<dbReference type="EMBL" id="OV696693">
    <property type="protein sequence ID" value="CAH1272732.1"/>
    <property type="molecule type" value="Genomic_DNA"/>
</dbReference>
<dbReference type="GO" id="GO:0003676">
    <property type="term" value="F:nucleic acid binding"/>
    <property type="evidence" value="ECO:0007669"/>
    <property type="project" value="InterPro"/>
</dbReference>
<dbReference type="Proteomes" id="UP000838412">
    <property type="component" value="Chromosome 8"/>
</dbReference>
<reference evidence="7" key="1">
    <citation type="submission" date="2022-01" db="EMBL/GenBank/DDBJ databases">
        <authorList>
            <person name="Braso-Vives M."/>
        </authorList>
    </citation>
    <scope>NUCLEOTIDE SEQUENCE</scope>
</reference>
<dbReference type="AlphaFoldDB" id="A0A8K0ABZ0"/>
<dbReference type="GO" id="GO:0046872">
    <property type="term" value="F:metal ion binding"/>
    <property type="evidence" value="ECO:0007669"/>
    <property type="project" value="InterPro"/>
</dbReference>
<dbReference type="SMART" id="SM00042">
    <property type="entry name" value="CUB"/>
    <property type="match status" value="2"/>
</dbReference>
<dbReference type="PROSITE" id="PS50068">
    <property type="entry name" value="LDLRA_2"/>
    <property type="match status" value="1"/>
</dbReference>
<dbReference type="Gene3D" id="2.60.120.290">
    <property type="entry name" value="Spermadhesin, CUB domain"/>
    <property type="match status" value="2"/>
</dbReference>
<dbReference type="PROSITE" id="PS01180">
    <property type="entry name" value="CUB"/>
    <property type="match status" value="2"/>
</dbReference>
<sequence>MDGYSRKLFALGLLGVAAALVWISLFEVGVEAALDSQECSLHDDPVEGAPVIECLQRCSNINDDCEQFFVGKPWPPSSYGDSSASCRICQTQGGKDGVFFATLYNTEYRIPEFSAAAITRDPAKKQHKRENDASLWKRVQIGLCSSTYQNELLKSNKKSGVIKVPKRDSSDEKLMDECGDCQALYEDLEGCKNIVDRGHLNPNHINDKDKAAQDATFSMINMAPQILKKAEEIFNNKNNILYVITGTKIGNKDKWVKGRVLFPMYFWKAVCYPGNKGVNPFGVGVYGRNNDTTKKDLNVLSLHKFDKWLYGDRRPITGLDTNATSRFVSPHAIHPAGREPNQVNRSAVRVVRPGGPEFESQASAFSCHIPYQTHKQPNRAAPGSKRSSRRYKKKEATRNTQKEEMACNAVGRGYVWGVLALLTVTLLPAVKLAQSQEPCRYVFSSEDSPDGVIASPGFPEDYPEGQFCTYVLQGKPGERLRLKFNALQIEGAPHESNRPCFFTCHHDYLEVEELNDADQPVRTLGRYCGDCVPPALVTSRPRAQLTFVTDETKNYGGFQVEFNFITNDCGGTYRVAGGVLESPGYPGPVPADVFQCEWVLELSSPNNDVSLQFLETDIAYEDAELETYQVKHDDTGALVFAEPVKTSDSPDVMETGPDATALIVSFTSKTGRGRFQASWTQFTHIPANGTCGGFRCAEHAGRCIHTALVCNGFPNCGSTDTSDERDCQPLSGGSDNVVVGIVVALVLAVLLLIAAACVGHAYRQRQVDKRGRPLRSTDARASTRSNRRLKENMKVSGEEDEEEARGLRDGNVHT</sequence>
<comment type="caution">
    <text evidence="3">Lacks conserved residue(s) required for the propagation of feature annotation.</text>
</comment>
<feature type="disulfide bond" evidence="2">
    <location>
        <begin position="569"/>
        <end position="596"/>
    </location>
</feature>
<accession>A0A8K0ABZ0</accession>
<dbReference type="InterPro" id="IPR035914">
    <property type="entry name" value="Sperma_CUB_dom_sf"/>
</dbReference>
<dbReference type="PANTHER" id="PTHR21472">
    <property type="entry name" value="ENDONUCLEASE DOMAIN-CONTAINING 1 PROTEIN ENDOD1"/>
    <property type="match status" value="1"/>
</dbReference>
<name>A0A8K0ABZ0_BRALA</name>
<dbReference type="Pfam" id="PF01223">
    <property type="entry name" value="Endonuclease_NS"/>
    <property type="match status" value="1"/>
</dbReference>